<reference evidence="1" key="1">
    <citation type="submission" date="2022-10" db="EMBL/GenBank/DDBJ databases">
        <title>The complete genomes of actinobacterial strains from the NBC collection.</title>
        <authorList>
            <person name="Joergensen T.S."/>
            <person name="Alvarez Arevalo M."/>
            <person name="Sterndorff E.B."/>
            <person name="Faurdal D."/>
            <person name="Vuksanovic O."/>
            <person name="Mourched A.-S."/>
            <person name="Charusanti P."/>
            <person name="Shaw S."/>
            <person name="Blin K."/>
            <person name="Weber T."/>
        </authorList>
    </citation>
    <scope>NUCLEOTIDE SEQUENCE</scope>
    <source>
        <strain evidence="1">NBC_01482</strain>
    </source>
</reference>
<sequence>MLHSLARRRALIDGNKRTAFLAAALMLERNGVILAALPDEQEPIMVAVAVGDMDVPEIAEHLRKWSE</sequence>
<evidence type="ECO:0000313" key="2">
    <source>
        <dbReference type="Proteomes" id="UP001432062"/>
    </source>
</evidence>
<name>A0ABZ1Z4Q0_9NOCA</name>
<evidence type="ECO:0000313" key="1">
    <source>
        <dbReference type="EMBL" id="WUV50296.1"/>
    </source>
</evidence>
<dbReference type="EMBL" id="CP109441">
    <property type="protein sequence ID" value="WUV50296.1"/>
    <property type="molecule type" value="Genomic_DNA"/>
</dbReference>
<gene>
    <name evidence="1" type="ORF">OG563_20120</name>
</gene>
<dbReference type="Proteomes" id="UP001432062">
    <property type="component" value="Chromosome"/>
</dbReference>
<dbReference type="PANTHER" id="PTHR39426">
    <property type="entry name" value="HOMOLOGY TO DEATH-ON-CURING PROTEIN OF PHAGE P1"/>
    <property type="match status" value="1"/>
</dbReference>
<dbReference type="RefSeq" id="WP_329415065.1">
    <property type="nucleotide sequence ID" value="NZ_CP109441.1"/>
</dbReference>
<dbReference type="InterPro" id="IPR053737">
    <property type="entry name" value="Type_II_TA_Toxin"/>
</dbReference>
<dbReference type="InterPro" id="IPR006440">
    <property type="entry name" value="Doc"/>
</dbReference>
<proteinExistence type="predicted"/>
<keyword evidence="2" id="KW-1185">Reference proteome</keyword>
<dbReference type="PANTHER" id="PTHR39426:SF1">
    <property type="entry name" value="HOMOLOGY TO DEATH-ON-CURING PROTEIN OF PHAGE P1"/>
    <property type="match status" value="1"/>
</dbReference>
<organism evidence="1 2">
    <name type="scientific">Nocardia vinacea</name>
    <dbReference type="NCBI Taxonomy" id="96468"/>
    <lineage>
        <taxon>Bacteria</taxon>
        <taxon>Bacillati</taxon>
        <taxon>Actinomycetota</taxon>
        <taxon>Actinomycetes</taxon>
        <taxon>Mycobacteriales</taxon>
        <taxon>Nocardiaceae</taxon>
        <taxon>Nocardia</taxon>
    </lineage>
</organism>
<protein>
    <recommendedName>
        <fullName evidence="3">Fido domain-containing protein</fullName>
    </recommendedName>
</protein>
<dbReference type="Gene3D" id="1.20.120.1870">
    <property type="entry name" value="Fic/DOC protein, Fido domain"/>
    <property type="match status" value="1"/>
</dbReference>
<evidence type="ECO:0008006" key="3">
    <source>
        <dbReference type="Google" id="ProtNLM"/>
    </source>
</evidence>
<accession>A0ABZ1Z4Q0</accession>